<keyword evidence="3" id="KW-1185">Reference proteome</keyword>
<dbReference type="InParanoid" id="B7G872"/>
<gene>
    <name evidence="2" type="ORF">PHATRDRAFT_48735</name>
</gene>
<feature type="compositionally biased region" description="Polar residues" evidence="1">
    <location>
        <begin position="766"/>
        <end position="782"/>
    </location>
</feature>
<dbReference type="EMBL" id="CM000621">
    <property type="protein sequence ID" value="EEC45121.1"/>
    <property type="molecule type" value="Genomic_DNA"/>
</dbReference>
<dbReference type="OrthoDB" id="49494at2759"/>
<name>B7G872_PHATC</name>
<dbReference type="RefSeq" id="XP_002183421.1">
    <property type="nucleotide sequence ID" value="XM_002183385.1"/>
</dbReference>
<organism evidence="2 3">
    <name type="scientific">Phaeodactylum tricornutum (strain CCAP 1055/1)</name>
    <dbReference type="NCBI Taxonomy" id="556484"/>
    <lineage>
        <taxon>Eukaryota</taxon>
        <taxon>Sar</taxon>
        <taxon>Stramenopiles</taxon>
        <taxon>Ochrophyta</taxon>
        <taxon>Bacillariophyta</taxon>
        <taxon>Bacillariophyceae</taxon>
        <taxon>Bacillariophycidae</taxon>
        <taxon>Naviculales</taxon>
        <taxon>Phaeodactylaceae</taxon>
        <taxon>Phaeodactylum</taxon>
    </lineage>
</organism>
<dbReference type="Proteomes" id="UP000000759">
    <property type="component" value="Chromosome 19"/>
</dbReference>
<sequence length="820" mass="84245">MTLPVTAYLTIESCLKCANGTILVPKKSVTGCHEYQGYNDGFFFVINTWKLLGRVTFGRILNRQAEFVLSASPPIPLLALGMTSGQAPTCDVADAVPSLPFRVLEDTQVVSPTAQAGADVCGILPASNVQGHWFSYTAQADGCLDAEVIGLSASDAMTPPLDPILLVYTGTCSALMCTAMADDISLQNLNSLVELQATAGTTYYFLVTGFGGESAGPFSFTIVPSASTQCENPSANQICPVCPNGGEPAAGALFDEDVLCSDAAVDGSILDDGGESCAILQIAGTTICGCPTSQESCPLCPGGEDVANPDLVVLGDGSLTCGVLNSLDGADTCGAVTAGFAAECGCPGTTPCRLCDETATNPNPERLLFNFPPDNAPYTCADAEADIRASAVLNPIEQGCSPSLVDFVTGFDVVDFCCFNGDFPGDLNISNCDSASVITALPFTVSGNTGDATPEVNAQAESCGLLNYGEHQGEWYTYTADANGCVTVRTSGNLDSMLFVYSGECSDLTCVAMNDDAVFTVSGSELTFDAVAGTRYFFMVTGSSSDDVDTYTLEISQIAGNCPSPTGGELCPVCPDGSDPDPTAFYNDDLLCIDAAAEFGVVDGDSQDCVLFQTIGAPICGCEVVAADTCNLCPDGEDVPAVAADKSIPDALTTCSQLNNVAGTSTCGDVTAGVANFCECPSSSPICTLCDASSTMFNPDLVLLEDGNYTCGNANEDTQYYYLWYPLDAEGCNPSIAVSFIDSGINVIDYCCNGGPLTGTLGPTASPATGPTASSDVPTTDSGAGAGSGNTPESTSTSVAVSFRGGIATVSLLCLFVLLN</sequence>
<dbReference type="HOGENOM" id="CLU_369842_0_0_1"/>
<feature type="region of interest" description="Disordered" evidence="1">
    <location>
        <begin position="763"/>
        <end position="795"/>
    </location>
</feature>
<dbReference type="AlphaFoldDB" id="B7G872"/>
<dbReference type="Gene3D" id="2.60.120.380">
    <property type="match status" value="1"/>
</dbReference>
<protein>
    <submittedName>
        <fullName evidence="2">Uncharacterized protein</fullName>
    </submittedName>
</protein>
<proteinExistence type="predicted"/>
<evidence type="ECO:0000256" key="1">
    <source>
        <dbReference type="SAM" id="MobiDB-lite"/>
    </source>
</evidence>
<evidence type="ECO:0000313" key="3">
    <source>
        <dbReference type="Proteomes" id="UP000000759"/>
    </source>
</evidence>
<dbReference type="KEGG" id="pti:PHATRDRAFT_48735"/>
<reference evidence="3" key="2">
    <citation type="submission" date="2008-08" db="EMBL/GenBank/DDBJ databases">
        <authorList>
            <consortium name="Diatom Consortium"/>
            <person name="Grigoriev I."/>
            <person name="Grimwood J."/>
            <person name="Kuo A."/>
            <person name="Otillar R.P."/>
            <person name="Salamov A."/>
            <person name="Detter J.C."/>
            <person name="Lindquist E."/>
            <person name="Shapiro H."/>
            <person name="Lucas S."/>
            <person name="Glavina del Rio T."/>
            <person name="Pitluck S."/>
            <person name="Rokhsar D."/>
            <person name="Bowler C."/>
        </authorList>
    </citation>
    <scope>GENOME REANNOTATION</scope>
    <source>
        <strain evidence="3">CCAP 1055/1</strain>
    </source>
</reference>
<evidence type="ECO:0000313" key="2">
    <source>
        <dbReference type="EMBL" id="EEC45121.1"/>
    </source>
</evidence>
<dbReference type="GeneID" id="7195023"/>
<accession>B7G872</accession>
<dbReference type="PaxDb" id="2850-Phatr48735"/>
<reference evidence="2 3" key="1">
    <citation type="journal article" date="2008" name="Nature">
        <title>The Phaeodactylum genome reveals the evolutionary history of diatom genomes.</title>
        <authorList>
            <person name="Bowler C."/>
            <person name="Allen A.E."/>
            <person name="Badger J.H."/>
            <person name="Grimwood J."/>
            <person name="Jabbari K."/>
            <person name="Kuo A."/>
            <person name="Maheswari U."/>
            <person name="Martens C."/>
            <person name="Maumus F."/>
            <person name="Otillar R.P."/>
            <person name="Rayko E."/>
            <person name="Salamov A."/>
            <person name="Vandepoele K."/>
            <person name="Beszteri B."/>
            <person name="Gruber A."/>
            <person name="Heijde M."/>
            <person name="Katinka M."/>
            <person name="Mock T."/>
            <person name="Valentin K."/>
            <person name="Verret F."/>
            <person name="Berges J.A."/>
            <person name="Brownlee C."/>
            <person name="Cadoret J.P."/>
            <person name="Chiovitti A."/>
            <person name="Choi C.J."/>
            <person name="Coesel S."/>
            <person name="De Martino A."/>
            <person name="Detter J.C."/>
            <person name="Durkin C."/>
            <person name="Falciatore A."/>
            <person name="Fournet J."/>
            <person name="Haruta M."/>
            <person name="Huysman M.J."/>
            <person name="Jenkins B.D."/>
            <person name="Jiroutova K."/>
            <person name="Jorgensen R.E."/>
            <person name="Joubert Y."/>
            <person name="Kaplan A."/>
            <person name="Kroger N."/>
            <person name="Kroth P.G."/>
            <person name="La Roche J."/>
            <person name="Lindquist E."/>
            <person name="Lommer M."/>
            <person name="Martin-Jezequel V."/>
            <person name="Lopez P.J."/>
            <person name="Lucas S."/>
            <person name="Mangogna M."/>
            <person name="McGinnis K."/>
            <person name="Medlin L.K."/>
            <person name="Montsant A."/>
            <person name="Oudot-Le Secq M.P."/>
            <person name="Napoli C."/>
            <person name="Obornik M."/>
            <person name="Parker M.S."/>
            <person name="Petit J.L."/>
            <person name="Porcel B.M."/>
            <person name="Poulsen N."/>
            <person name="Robison M."/>
            <person name="Rychlewski L."/>
            <person name="Rynearson T.A."/>
            <person name="Schmutz J."/>
            <person name="Shapiro H."/>
            <person name="Siaut M."/>
            <person name="Stanley M."/>
            <person name="Sussman M.R."/>
            <person name="Taylor A.R."/>
            <person name="Vardi A."/>
            <person name="von Dassow P."/>
            <person name="Vyverman W."/>
            <person name="Willis A."/>
            <person name="Wyrwicz L.S."/>
            <person name="Rokhsar D.S."/>
            <person name="Weissenbach J."/>
            <person name="Armbrust E.V."/>
            <person name="Green B.R."/>
            <person name="Van de Peer Y."/>
            <person name="Grigoriev I.V."/>
        </authorList>
    </citation>
    <scope>NUCLEOTIDE SEQUENCE [LARGE SCALE GENOMIC DNA]</scope>
    <source>
        <strain evidence="2 3">CCAP 1055/1</strain>
    </source>
</reference>